<evidence type="ECO:0000256" key="6">
    <source>
        <dbReference type="ARBA" id="ARBA00023180"/>
    </source>
</evidence>
<evidence type="ECO:0000256" key="7">
    <source>
        <dbReference type="RuleBase" id="RU364138"/>
    </source>
</evidence>
<gene>
    <name evidence="9" type="ORF">BIW11_04942</name>
</gene>
<dbReference type="InterPro" id="IPR007000">
    <property type="entry name" value="PLipase_B-like"/>
</dbReference>
<keyword evidence="6" id="KW-0325">Glycoprotein</keyword>
<dbReference type="EMBL" id="MNPL01031406">
    <property type="protein sequence ID" value="OQR66692.1"/>
    <property type="molecule type" value="Genomic_DNA"/>
</dbReference>
<dbReference type="Pfam" id="PF04916">
    <property type="entry name" value="Phospholip_B"/>
    <property type="match status" value="1"/>
</dbReference>
<dbReference type="InParanoid" id="A0A1V9X004"/>
<evidence type="ECO:0000256" key="2">
    <source>
        <dbReference type="ARBA" id="ARBA00022729"/>
    </source>
</evidence>
<dbReference type="PANTHER" id="PTHR12370:SF3">
    <property type="entry name" value="PHOSPHOLIPASE B-LIKE 2-RELATED"/>
    <property type="match status" value="1"/>
</dbReference>
<organism evidence="9 10">
    <name type="scientific">Tropilaelaps mercedesae</name>
    <dbReference type="NCBI Taxonomy" id="418985"/>
    <lineage>
        <taxon>Eukaryota</taxon>
        <taxon>Metazoa</taxon>
        <taxon>Ecdysozoa</taxon>
        <taxon>Arthropoda</taxon>
        <taxon>Chelicerata</taxon>
        <taxon>Arachnida</taxon>
        <taxon>Acari</taxon>
        <taxon>Parasitiformes</taxon>
        <taxon>Mesostigmata</taxon>
        <taxon>Gamasina</taxon>
        <taxon>Dermanyssoidea</taxon>
        <taxon>Laelapidae</taxon>
        <taxon>Tropilaelaps</taxon>
    </lineage>
</organism>
<dbReference type="Proteomes" id="UP000192247">
    <property type="component" value="Unassembled WGS sequence"/>
</dbReference>
<reference evidence="9 10" key="1">
    <citation type="journal article" date="2017" name="Gigascience">
        <title>Draft genome of the honey bee ectoparasitic mite, Tropilaelaps mercedesae, is shaped by the parasitic life history.</title>
        <authorList>
            <person name="Dong X."/>
            <person name="Armstrong S.D."/>
            <person name="Xia D."/>
            <person name="Makepeace B.L."/>
            <person name="Darby A.C."/>
            <person name="Kadowaki T."/>
        </authorList>
    </citation>
    <scope>NUCLEOTIDE SEQUENCE [LARGE SCALE GENOMIC DNA]</scope>
    <source>
        <strain evidence="9">Wuxi-XJTLU</strain>
    </source>
</reference>
<dbReference type="GO" id="GO:0004620">
    <property type="term" value="F:phospholipase activity"/>
    <property type="evidence" value="ECO:0007669"/>
    <property type="project" value="InterPro"/>
</dbReference>
<dbReference type="GO" id="GO:0009395">
    <property type="term" value="P:phospholipid catabolic process"/>
    <property type="evidence" value="ECO:0007669"/>
    <property type="project" value="TreeGrafter"/>
</dbReference>
<keyword evidence="5 7" id="KW-0443">Lipid metabolism</keyword>
<comment type="function">
    <text evidence="7">Putative phospholipase.</text>
</comment>
<proteinExistence type="inferred from homology"/>
<evidence type="ECO:0000256" key="1">
    <source>
        <dbReference type="ARBA" id="ARBA00007835"/>
    </source>
</evidence>
<dbReference type="PANTHER" id="PTHR12370">
    <property type="entry name" value="PHOSPHOLIPASE B-RELATED"/>
    <property type="match status" value="1"/>
</dbReference>
<sequence length="244" mass="27574">MLQQLTGLDDQFEGQTLYVRIRQAIDVLQLGSDWTVYMQRKNSFTFTNQWMILDYNKYQSSADGGRLLGGTFWAVEQMPAMASYNVHYFNDIFNDSGRRKLCQSSGDRYGYNDCLRAVIFRRNHSKVTNVTEMIALMRYNNYKQDAASSNPGTPPHNPTYAISAPFNLMDPNEQYFPPAAARDIDVKVTDLQRFREQRFVAINVPTCDRCSTGVPAALSSRILAKRTRSAPLTGSGPASKLPTP</sequence>
<evidence type="ECO:0000313" key="9">
    <source>
        <dbReference type="EMBL" id="OQR66692.1"/>
    </source>
</evidence>
<protein>
    <recommendedName>
        <fullName evidence="7">Phospholipase B-like</fullName>
        <ecNumber evidence="7">3.1.1.-</ecNumber>
    </recommendedName>
</protein>
<dbReference type="OrthoDB" id="443524at2759"/>
<accession>A0A1V9X004</accession>
<name>A0A1V9X004_9ACAR</name>
<comment type="caution">
    <text evidence="9">The sequence shown here is derived from an EMBL/GenBank/DDBJ whole genome shotgun (WGS) entry which is preliminary data.</text>
</comment>
<keyword evidence="3 7" id="KW-0378">Hydrolase</keyword>
<feature type="region of interest" description="Disordered" evidence="8">
    <location>
        <begin position="225"/>
        <end position="244"/>
    </location>
</feature>
<evidence type="ECO:0000256" key="5">
    <source>
        <dbReference type="ARBA" id="ARBA00023098"/>
    </source>
</evidence>
<comment type="similarity">
    <text evidence="1 7">Belongs to the phospholipase B-like family.</text>
</comment>
<evidence type="ECO:0000256" key="3">
    <source>
        <dbReference type="ARBA" id="ARBA00022801"/>
    </source>
</evidence>
<evidence type="ECO:0000256" key="4">
    <source>
        <dbReference type="ARBA" id="ARBA00022963"/>
    </source>
</evidence>
<keyword evidence="10" id="KW-1185">Reference proteome</keyword>
<evidence type="ECO:0000256" key="8">
    <source>
        <dbReference type="SAM" id="MobiDB-lite"/>
    </source>
</evidence>
<evidence type="ECO:0000313" key="10">
    <source>
        <dbReference type="Proteomes" id="UP000192247"/>
    </source>
</evidence>
<dbReference type="AlphaFoldDB" id="A0A1V9X004"/>
<dbReference type="GO" id="GO:0005576">
    <property type="term" value="C:extracellular region"/>
    <property type="evidence" value="ECO:0007669"/>
    <property type="project" value="TreeGrafter"/>
</dbReference>
<dbReference type="Gene3D" id="3.60.60.30">
    <property type="match status" value="1"/>
</dbReference>
<keyword evidence="4 7" id="KW-0442">Lipid degradation</keyword>
<dbReference type="EC" id="3.1.1.-" evidence="7"/>
<keyword evidence="2" id="KW-0732">Signal</keyword>